<dbReference type="GO" id="GO:0005524">
    <property type="term" value="F:ATP binding"/>
    <property type="evidence" value="ECO:0007669"/>
    <property type="project" value="InterPro"/>
</dbReference>
<sequence length="472" mass="51830">MNVETVLDTNRGAIVAPAGCGKTHIITETLSVNNTKPILVLTHTTAGVSALKKRLRKLSVPTSNYVITTIDGWALRIANSFPMTCPVHHSPEMPQLFYPEIRQTVLRLLNTGSISDILQSSYSRLLVDEYQDCDVNQHNLIASLSNILPTVIFGDPMQCIFNFGGPMPDWGSGVLKQFPLIGELNTPWRWNNAGAPLLGRWILETREALKQGTRVDLRTCPAHVILHQLTDVVRTDITNQHNAQHSILNHYPTDSLLVIGSSMDERSRHGYAQGNSRIEVVEPVQLASVTSAASQFDDNTGVALSASILQVASTMMTNVEMATTSKRVDSILNRRNRTPATTTEQALCNVAINSSRSNILAALQHLELKPGTRVYRKGAYNALKDSLALSITSPTISIFEAASAVRERLRQQGDQRIPNRAIGSTLLLKGLEADHCMILDAQARGMNANHLYVALSRGAKTITIFSRDVYIP</sequence>
<dbReference type="GO" id="GO:0003677">
    <property type="term" value="F:DNA binding"/>
    <property type="evidence" value="ECO:0007669"/>
    <property type="project" value="InterPro"/>
</dbReference>
<dbReference type="Proteomes" id="UP000037515">
    <property type="component" value="Unassembled WGS sequence"/>
</dbReference>
<dbReference type="SUPFAM" id="SSF52540">
    <property type="entry name" value="P-loop containing nucleoside triphosphate hydrolases"/>
    <property type="match status" value="1"/>
</dbReference>
<organism evidence="2 3">
    <name type="scientific">Vibrio nereis</name>
    <dbReference type="NCBI Taxonomy" id="693"/>
    <lineage>
        <taxon>Bacteria</taxon>
        <taxon>Pseudomonadati</taxon>
        <taxon>Pseudomonadota</taxon>
        <taxon>Gammaproteobacteria</taxon>
        <taxon>Vibrionales</taxon>
        <taxon>Vibrionaceae</taxon>
        <taxon>Vibrio</taxon>
    </lineage>
</organism>
<dbReference type="InterPro" id="IPR027417">
    <property type="entry name" value="P-loop_NTPase"/>
</dbReference>
<dbReference type="AlphaFoldDB" id="A0A0M0HRV9"/>
<dbReference type="InterPro" id="IPR000212">
    <property type="entry name" value="DNA_helicase_UvrD/REP"/>
</dbReference>
<dbReference type="Pfam" id="PF13245">
    <property type="entry name" value="AAA_19"/>
    <property type="match status" value="1"/>
</dbReference>
<dbReference type="STRING" id="693.AKJ17_03805"/>
<dbReference type="PANTHER" id="PTHR11070">
    <property type="entry name" value="UVRD / RECB / PCRA DNA HELICASE FAMILY MEMBER"/>
    <property type="match status" value="1"/>
</dbReference>
<keyword evidence="3" id="KW-1185">Reference proteome</keyword>
<accession>A0A0M0HRV9</accession>
<protein>
    <recommendedName>
        <fullName evidence="1">DNA 3'-5' helicase II</fullName>
    </recommendedName>
</protein>
<dbReference type="EMBL" id="LHPJ01000004">
    <property type="protein sequence ID" value="KOO04801.1"/>
    <property type="molecule type" value="Genomic_DNA"/>
</dbReference>
<proteinExistence type="predicted"/>
<evidence type="ECO:0000313" key="2">
    <source>
        <dbReference type="EMBL" id="KOO04801.1"/>
    </source>
</evidence>
<dbReference type="PANTHER" id="PTHR11070:SF2">
    <property type="entry name" value="ATP-DEPENDENT DNA HELICASE SRS2"/>
    <property type="match status" value="1"/>
</dbReference>
<gene>
    <name evidence="2" type="ORF">AKJ17_03805</name>
</gene>
<reference evidence="3" key="1">
    <citation type="submission" date="2015-08" db="EMBL/GenBank/DDBJ databases">
        <title>Vibrio galatheae sp. nov., a novel member of the Vibrionaceae family isolated from the Solomon Islands.</title>
        <authorList>
            <person name="Giubergia S."/>
            <person name="Machado H."/>
            <person name="Mateiu R.V."/>
            <person name="Gram L."/>
        </authorList>
    </citation>
    <scope>NUCLEOTIDE SEQUENCE [LARGE SCALE GENOMIC DNA]</scope>
    <source>
        <strain evidence="3">DSM 19584</strain>
    </source>
</reference>
<dbReference type="RefSeq" id="WP_053394459.1">
    <property type="nucleotide sequence ID" value="NZ_LHPJ01000004.1"/>
</dbReference>
<dbReference type="GO" id="GO:0043138">
    <property type="term" value="F:3'-5' DNA helicase activity"/>
    <property type="evidence" value="ECO:0007669"/>
    <property type="project" value="TreeGrafter"/>
</dbReference>
<dbReference type="OrthoDB" id="7211215at2"/>
<dbReference type="PATRIC" id="fig|693.5.peg.767"/>
<evidence type="ECO:0000256" key="1">
    <source>
        <dbReference type="ARBA" id="ARBA00034923"/>
    </source>
</evidence>
<evidence type="ECO:0000313" key="3">
    <source>
        <dbReference type="Proteomes" id="UP000037515"/>
    </source>
</evidence>
<name>A0A0M0HRV9_VIBNE</name>
<dbReference type="Gene3D" id="3.40.50.300">
    <property type="entry name" value="P-loop containing nucleotide triphosphate hydrolases"/>
    <property type="match status" value="1"/>
</dbReference>
<comment type="caution">
    <text evidence="2">The sequence shown here is derived from an EMBL/GenBank/DDBJ whole genome shotgun (WGS) entry which is preliminary data.</text>
</comment>
<dbReference type="GO" id="GO:0000725">
    <property type="term" value="P:recombinational repair"/>
    <property type="evidence" value="ECO:0007669"/>
    <property type="project" value="TreeGrafter"/>
</dbReference>